<keyword evidence="1" id="KW-0472">Membrane</keyword>
<dbReference type="PANTHER" id="PTHR21197:SF0">
    <property type="entry name" value="UDP-GALACTOPYRANOSE MUTASE"/>
    <property type="match status" value="1"/>
</dbReference>
<protein>
    <recommendedName>
        <fullName evidence="2">Amine oxidase domain-containing protein</fullName>
    </recommendedName>
</protein>
<dbReference type="GO" id="GO:0050660">
    <property type="term" value="F:flavin adenine dinucleotide binding"/>
    <property type="evidence" value="ECO:0007669"/>
    <property type="project" value="TreeGrafter"/>
</dbReference>
<keyword evidence="1" id="KW-1133">Transmembrane helix</keyword>
<dbReference type="GO" id="GO:0016491">
    <property type="term" value="F:oxidoreductase activity"/>
    <property type="evidence" value="ECO:0007669"/>
    <property type="project" value="InterPro"/>
</dbReference>
<dbReference type="PANTHER" id="PTHR21197">
    <property type="entry name" value="UDP-GALACTOPYRANOSE MUTASE"/>
    <property type="match status" value="1"/>
</dbReference>
<feature type="transmembrane region" description="Helical" evidence="1">
    <location>
        <begin position="128"/>
        <end position="149"/>
    </location>
</feature>
<evidence type="ECO:0000256" key="1">
    <source>
        <dbReference type="SAM" id="Phobius"/>
    </source>
</evidence>
<sequence>VKQLLEMDQSTISGFRVTTSMVEENKKKRVIILGAGVTGLSAGIRFLDSGFDVCILEKSMYAGGLAKTIVRDDYRLDLGPHHLFSQNETILKEIVGLFGKDELVSVSRDVKLLFHDRYLKYPLTAKGVLLHMGLKHAFFGSLSYIWMAFRRLLFRNIKDDNFHDWAKNNFGGYLFEIFFKPYTEQFWGVPCKEMSLDCIPLATKMSFFKTLKMIFLKKFEKQSLSVAERETTLKLFYPVQGIGAIAKKLEDSFLSKGGVIKLNCAVSELICKKDSAFILHYNDGDNLITDEAARIISTIPIPSLVKIIRPVPPASVFQSADNLKYLSTIILYIAISDRDFMDCQYLYMVNRPYNRISNINRFHHKLSPEGENVLALEITCHFDDNTWKNSDDELFEKSIVHLESDQIINRDEVKKFFSVRVKNAYPFYCLGYRENLTEIWGHLKQTPNLTLIGRTGAFKYMDIDQCMEDTAGLIKRFKYEGTI</sequence>
<name>A0A381TZF7_9ZZZZ</name>
<proteinExistence type="predicted"/>
<dbReference type="GO" id="GO:0008767">
    <property type="term" value="F:UDP-galactopyranose mutase activity"/>
    <property type="evidence" value="ECO:0007669"/>
    <property type="project" value="TreeGrafter"/>
</dbReference>
<dbReference type="Gene3D" id="3.50.50.60">
    <property type="entry name" value="FAD/NAD(P)-binding domain"/>
    <property type="match status" value="1"/>
</dbReference>
<reference evidence="3" key="1">
    <citation type="submission" date="2018-05" db="EMBL/GenBank/DDBJ databases">
        <authorList>
            <person name="Lanie J.A."/>
            <person name="Ng W.-L."/>
            <person name="Kazmierczak K.M."/>
            <person name="Andrzejewski T.M."/>
            <person name="Davidsen T.M."/>
            <person name="Wayne K.J."/>
            <person name="Tettelin H."/>
            <person name="Glass J.I."/>
            <person name="Rusch D."/>
            <person name="Podicherti R."/>
            <person name="Tsui H.-C.T."/>
            <person name="Winkler M.E."/>
        </authorList>
    </citation>
    <scope>NUCLEOTIDE SEQUENCE</scope>
</reference>
<evidence type="ECO:0000313" key="3">
    <source>
        <dbReference type="EMBL" id="SVA21219.1"/>
    </source>
</evidence>
<keyword evidence="1" id="KW-0812">Transmembrane</keyword>
<dbReference type="InterPro" id="IPR002937">
    <property type="entry name" value="Amino_oxidase"/>
</dbReference>
<dbReference type="EMBL" id="UINC01005420">
    <property type="protein sequence ID" value="SVA21219.1"/>
    <property type="molecule type" value="Genomic_DNA"/>
</dbReference>
<gene>
    <name evidence="3" type="ORF">METZ01_LOCUS74073</name>
</gene>
<dbReference type="SUPFAM" id="SSF51905">
    <property type="entry name" value="FAD/NAD(P)-binding domain"/>
    <property type="match status" value="1"/>
</dbReference>
<feature type="non-terminal residue" evidence="3">
    <location>
        <position position="1"/>
    </location>
</feature>
<evidence type="ECO:0000259" key="2">
    <source>
        <dbReference type="Pfam" id="PF01593"/>
    </source>
</evidence>
<organism evidence="3">
    <name type="scientific">marine metagenome</name>
    <dbReference type="NCBI Taxonomy" id="408172"/>
    <lineage>
        <taxon>unclassified sequences</taxon>
        <taxon>metagenomes</taxon>
        <taxon>ecological metagenomes</taxon>
    </lineage>
</organism>
<accession>A0A381TZF7</accession>
<dbReference type="GO" id="GO:0005829">
    <property type="term" value="C:cytosol"/>
    <property type="evidence" value="ECO:0007669"/>
    <property type="project" value="TreeGrafter"/>
</dbReference>
<dbReference type="Pfam" id="PF01593">
    <property type="entry name" value="Amino_oxidase"/>
    <property type="match status" value="1"/>
</dbReference>
<dbReference type="InterPro" id="IPR036188">
    <property type="entry name" value="FAD/NAD-bd_sf"/>
</dbReference>
<feature type="domain" description="Amine oxidase" evidence="2">
    <location>
        <begin position="38"/>
        <end position="338"/>
    </location>
</feature>
<dbReference type="AlphaFoldDB" id="A0A381TZF7"/>